<proteinExistence type="predicted"/>
<protein>
    <recommendedName>
        <fullName evidence="1">DUF559 domain-containing protein</fullName>
    </recommendedName>
</protein>
<evidence type="ECO:0000259" key="1">
    <source>
        <dbReference type="Pfam" id="PF04480"/>
    </source>
</evidence>
<accession>A0A1A3GNB2</accession>
<dbReference type="AlphaFoldDB" id="A0A1A3GNB2"/>
<name>A0A1A3GNB2_MYCMU</name>
<dbReference type="Proteomes" id="UP000093898">
    <property type="component" value="Unassembled WGS sequence"/>
</dbReference>
<evidence type="ECO:0000313" key="2">
    <source>
        <dbReference type="EMBL" id="OBJ36886.1"/>
    </source>
</evidence>
<gene>
    <name evidence="2" type="ORF">A5630_06000</name>
</gene>
<comment type="caution">
    <text evidence="2">The sequence shown here is derived from an EMBL/GenBank/DDBJ whole genome shotgun (WGS) entry which is preliminary data.</text>
</comment>
<dbReference type="EMBL" id="LZLC01000234">
    <property type="protein sequence ID" value="OBJ36886.1"/>
    <property type="molecule type" value="Genomic_DNA"/>
</dbReference>
<dbReference type="InterPro" id="IPR007569">
    <property type="entry name" value="DUF559"/>
</dbReference>
<dbReference type="OrthoDB" id="4390288at2"/>
<reference evidence="2 3" key="1">
    <citation type="submission" date="2016-06" db="EMBL/GenBank/DDBJ databases">
        <authorList>
            <person name="Kjaerup R.B."/>
            <person name="Dalgaard T.S."/>
            <person name="Juul-Madsen H.R."/>
        </authorList>
    </citation>
    <scope>NUCLEOTIDE SEQUENCE [LARGE SCALE GENOMIC DNA]</scope>
    <source>
        <strain evidence="2 3">1127319.6</strain>
    </source>
</reference>
<sequence length="290" mass="32569">MDIDNQPFIGSEALQAGALNRYELRRYYRAIMPNVYVDKRIDPSLQQRAAAAWLWSQREAVIAGSTASSLLGAKWIPDDAPIELIWQNARAPRGVVTRDDLVFADEFRAVDGLPTTTPERTAFDLGRRGWLNDAVARLDALCAATGFDTNEVLALADEHRHCRGLRQLERALDLCDPGGQSPQETRLRLMLIAEDFPRPQTQIPVLGPDGSPKYFLDMGWEDLMVAVEYDGEQHADQLGYDIVRSEYIAGVGWTVIRVAAGHRKPDVLARVNRAWDFAVRRRNPAAFTLR</sequence>
<dbReference type="Pfam" id="PF04480">
    <property type="entry name" value="DUF559"/>
    <property type="match status" value="1"/>
</dbReference>
<feature type="domain" description="DUF559" evidence="1">
    <location>
        <begin position="213"/>
        <end position="259"/>
    </location>
</feature>
<dbReference type="STRING" id="56689.GCA_001291445_01980"/>
<evidence type="ECO:0000313" key="3">
    <source>
        <dbReference type="Proteomes" id="UP000093898"/>
    </source>
</evidence>
<organism evidence="2 3">
    <name type="scientific">Mycolicibacterium mucogenicum</name>
    <name type="common">Mycobacterium mucogenicum</name>
    <dbReference type="NCBI Taxonomy" id="56689"/>
    <lineage>
        <taxon>Bacteria</taxon>
        <taxon>Bacillati</taxon>
        <taxon>Actinomycetota</taxon>
        <taxon>Actinomycetes</taxon>
        <taxon>Mycobacteriales</taxon>
        <taxon>Mycobacteriaceae</taxon>
        <taxon>Mycolicibacterium</taxon>
    </lineage>
</organism>